<evidence type="ECO:0000313" key="2">
    <source>
        <dbReference type="EMBL" id="MEP0820801.1"/>
    </source>
</evidence>
<keyword evidence="3" id="KW-1185">Reference proteome</keyword>
<dbReference type="Gene3D" id="1.10.260.40">
    <property type="entry name" value="lambda repressor-like DNA-binding domains"/>
    <property type="match status" value="1"/>
</dbReference>
<dbReference type="Pfam" id="PF01381">
    <property type="entry name" value="HTH_3"/>
    <property type="match status" value="1"/>
</dbReference>
<dbReference type="SUPFAM" id="SSF47413">
    <property type="entry name" value="lambda repressor-like DNA-binding domains"/>
    <property type="match status" value="1"/>
</dbReference>
<reference evidence="2 3" key="1">
    <citation type="submission" date="2022-04" db="EMBL/GenBank/DDBJ databases">
        <title>Positive selection, recombination, and allopatry shape intraspecific diversity of widespread and dominant cyanobacteria.</title>
        <authorList>
            <person name="Wei J."/>
            <person name="Shu W."/>
            <person name="Hu C."/>
        </authorList>
    </citation>
    <scope>NUCLEOTIDE SEQUENCE [LARGE SCALE GENOMIC DNA]</scope>
    <source>
        <strain evidence="2 3">GB2-A4</strain>
    </source>
</reference>
<dbReference type="InterPro" id="IPR010982">
    <property type="entry name" value="Lambda_DNA-bd_dom_sf"/>
</dbReference>
<organism evidence="2 3">
    <name type="scientific">Trichocoleus desertorum GB2-A4</name>
    <dbReference type="NCBI Taxonomy" id="2933944"/>
    <lineage>
        <taxon>Bacteria</taxon>
        <taxon>Bacillati</taxon>
        <taxon>Cyanobacteriota</taxon>
        <taxon>Cyanophyceae</taxon>
        <taxon>Leptolyngbyales</taxon>
        <taxon>Trichocoleusaceae</taxon>
        <taxon>Trichocoleus</taxon>
    </lineage>
</organism>
<accession>A0ABV0JG99</accession>
<evidence type="ECO:0000259" key="1">
    <source>
        <dbReference type="PROSITE" id="PS50943"/>
    </source>
</evidence>
<dbReference type="Proteomes" id="UP001464891">
    <property type="component" value="Unassembled WGS sequence"/>
</dbReference>
<name>A0ABV0JG99_9CYAN</name>
<comment type="caution">
    <text evidence="2">The sequence shown here is derived from an EMBL/GenBank/DDBJ whole genome shotgun (WGS) entry which is preliminary data.</text>
</comment>
<proteinExistence type="predicted"/>
<protein>
    <submittedName>
        <fullName evidence="2">Helix-turn-helix domain-containing protein</fullName>
    </submittedName>
</protein>
<dbReference type="InterPro" id="IPR001387">
    <property type="entry name" value="Cro/C1-type_HTH"/>
</dbReference>
<dbReference type="SMART" id="SM00530">
    <property type="entry name" value="HTH_XRE"/>
    <property type="match status" value="1"/>
</dbReference>
<feature type="domain" description="HTH cro/C1-type" evidence="1">
    <location>
        <begin position="13"/>
        <end position="66"/>
    </location>
</feature>
<dbReference type="RefSeq" id="WP_190442795.1">
    <property type="nucleotide sequence ID" value="NZ_JAMPKM010000045.1"/>
</dbReference>
<sequence>MPAIEQSHLAELVRETRQCLQLSQAKFAAKLGVSFQSVNRWENGRTKPLPLALKQIEHLLHQMGDAGQDLLAKYFPE</sequence>
<dbReference type="CDD" id="cd00093">
    <property type="entry name" value="HTH_XRE"/>
    <property type="match status" value="1"/>
</dbReference>
<gene>
    <name evidence="2" type="ORF">NC998_27315</name>
</gene>
<dbReference type="EMBL" id="JAMPKM010000045">
    <property type="protein sequence ID" value="MEP0820801.1"/>
    <property type="molecule type" value="Genomic_DNA"/>
</dbReference>
<evidence type="ECO:0000313" key="3">
    <source>
        <dbReference type="Proteomes" id="UP001464891"/>
    </source>
</evidence>
<dbReference type="PROSITE" id="PS50943">
    <property type="entry name" value="HTH_CROC1"/>
    <property type="match status" value="1"/>
</dbReference>